<evidence type="ECO:0000256" key="9">
    <source>
        <dbReference type="SAM" id="MobiDB-lite"/>
    </source>
</evidence>
<evidence type="ECO:0000256" key="3">
    <source>
        <dbReference type="ARBA" id="ARBA00022741"/>
    </source>
</evidence>
<keyword evidence="12" id="KW-1185">Reference proteome</keyword>
<sequence length="869" mass="101018">MDSFNSQMSFNQLLSNFQTKAATDLTKIGKQYDLTNPEQIREYLESYMHHYLDKKIPQAKIKFYHLDKENERIVDEHLFTAEKRVHSIYLTEEQVQQQQFKKTKLLNYDIEILMKNIDTRLAQKEKDKLAELDSMMEDIIDESLEDQPTQKHIEHVENRMWVDKYTSMKYMDLLTDEQVNRNVLTWLKTWDELVFPSNPKVSLKLPEHIAAKQNPIRQGHQLQYSGINNAQQQTVDIYTFKNKKVLLLYGPPGTGKSTMARILAHQCGYEPLEINASDERTGNQILNKIKSAISSDDHFTIKSMRQQLLEKDGMSAPSAGKPVCLIVDEVDGALGSSFEGANSKGVHQIVEYLKKCIAYEAKSGKKKDTASNDVDDDDDEEMQDEQQEEVKADKKKKKKDTDVVPLRRPIIFICNDMYARALAPLRELALTIKIEESGRKRLTDRMREICKIEKVAIDDQVIREIAEETNYDARSCINTLQFISASQKETKKRITVDSAVEAAGKFQCFKDTSESVFKVGEDILINKEKYQQSNVKMLNQIKTQAMNFGDPDLLNDFVYHNYNHSVTYFDDDLEKTALYLDMLSRNENTTHYIRKTQNYELYSSQYLPLYAFKKFCSGSRALNAYNEYPREIRSMHYEQKKYDSLLDSLLDVKSTGKRKGFKKITPNSSNDDERFKLDQHSTIQSSMKRIDFKKDMLPFIYHMIHPQVRDVNTQLFTKFEKQAFTTAIEIMIMFDLKLGNEEAQSDTQIASFTPDISSLVTYKGGRFEFMRNKTMVLILQNYETIKQRMLTNTVEQKPTMQNKQAAVIDAKLSGYGFLAGVIQQQQAKNQKKRKFDEVSGQQTGRFMYKFKEGHSKNFKRELTFDYFVM</sequence>
<evidence type="ECO:0000256" key="8">
    <source>
        <dbReference type="ARBA" id="ARBA00043975"/>
    </source>
</evidence>
<keyword evidence="5" id="KW-0238">DNA-binding</keyword>
<dbReference type="InterPro" id="IPR053016">
    <property type="entry name" value="CTF18-RFC_complex"/>
</dbReference>
<dbReference type="InterPro" id="IPR047854">
    <property type="entry name" value="RFC_lid"/>
</dbReference>
<keyword evidence="4" id="KW-0067">ATP-binding</keyword>
<dbReference type="GO" id="GO:0006260">
    <property type="term" value="P:DNA replication"/>
    <property type="evidence" value="ECO:0007669"/>
    <property type="project" value="UniProtKB-KW"/>
</dbReference>
<dbReference type="CDD" id="cd00009">
    <property type="entry name" value="AAA"/>
    <property type="match status" value="1"/>
</dbReference>
<evidence type="ECO:0000256" key="1">
    <source>
        <dbReference type="ARBA" id="ARBA00004123"/>
    </source>
</evidence>
<protein>
    <recommendedName>
        <fullName evidence="10">AAA+ ATPase domain-containing protein</fullName>
    </recommendedName>
</protein>
<keyword evidence="2" id="KW-0235">DNA replication</keyword>
<dbReference type="InterPro" id="IPR003593">
    <property type="entry name" value="AAA+_ATPase"/>
</dbReference>
<evidence type="ECO:0000256" key="5">
    <source>
        <dbReference type="ARBA" id="ARBA00023125"/>
    </source>
</evidence>
<comment type="caution">
    <text evidence="11">The sequence shown here is derived from an EMBL/GenBank/DDBJ whole genome shotgun (WGS) entry which is preliminary data.</text>
</comment>
<feature type="region of interest" description="Disordered" evidence="9">
    <location>
        <begin position="367"/>
        <end position="398"/>
    </location>
</feature>
<evidence type="ECO:0000313" key="11">
    <source>
        <dbReference type="EMBL" id="TNV83586.1"/>
    </source>
</evidence>
<evidence type="ECO:0000313" key="12">
    <source>
        <dbReference type="Proteomes" id="UP000785679"/>
    </source>
</evidence>
<dbReference type="PANTHER" id="PTHR46765:SF1">
    <property type="entry name" value="P-LOOP CONTAINING NUCLEOSIDE TRIPHOSPHATE HYDROLASES SUPERFAMILY PROTEIN"/>
    <property type="match status" value="1"/>
</dbReference>
<dbReference type="Gene3D" id="1.10.8.60">
    <property type="match status" value="1"/>
</dbReference>
<reference evidence="11" key="1">
    <citation type="submission" date="2019-06" db="EMBL/GenBank/DDBJ databases">
        <authorList>
            <person name="Zheng W."/>
        </authorList>
    </citation>
    <scope>NUCLEOTIDE SEQUENCE</scope>
    <source>
        <strain evidence="11">QDHG01</strain>
    </source>
</reference>
<dbReference type="InterPro" id="IPR003959">
    <property type="entry name" value="ATPase_AAA_core"/>
</dbReference>
<comment type="subcellular location">
    <subcellularLocation>
        <location evidence="1">Nucleus</location>
    </subcellularLocation>
</comment>
<dbReference type="GO" id="GO:0016887">
    <property type="term" value="F:ATP hydrolysis activity"/>
    <property type="evidence" value="ECO:0007669"/>
    <property type="project" value="InterPro"/>
</dbReference>
<keyword evidence="7" id="KW-0131">Cell cycle</keyword>
<name>A0A8J8T6S5_HALGN</name>
<dbReference type="EMBL" id="RRYP01003680">
    <property type="protein sequence ID" value="TNV83586.1"/>
    <property type="molecule type" value="Genomic_DNA"/>
</dbReference>
<evidence type="ECO:0000256" key="7">
    <source>
        <dbReference type="ARBA" id="ARBA00023306"/>
    </source>
</evidence>
<proteinExistence type="inferred from homology"/>
<evidence type="ECO:0000256" key="6">
    <source>
        <dbReference type="ARBA" id="ARBA00023242"/>
    </source>
</evidence>
<dbReference type="GO" id="GO:0005634">
    <property type="term" value="C:nucleus"/>
    <property type="evidence" value="ECO:0007669"/>
    <property type="project" value="UniProtKB-SubCell"/>
</dbReference>
<dbReference type="CDD" id="cd18140">
    <property type="entry name" value="HLD_clamp_RFC"/>
    <property type="match status" value="1"/>
</dbReference>
<dbReference type="AlphaFoldDB" id="A0A8J8T6S5"/>
<keyword evidence="3" id="KW-0547">Nucleotide-binding</keyword>
<dbReference type="InterPro" id="IPR027417">
    <property type="entry name" value="P-loop_NTPase"/>
</dbReference>
<feature type="compositionally biased region" description="Acidic residues" evidence="9">
    <location>
        <begin position="373"/>
        <end position="387"/>
    </location>
</feature>
<dbReference type="GO" id="GO:0005524">
    <property type="term" value="F:ATP binding"/>
    <property type="evidence" value="ECO:0007669"/>
    <property type="project" value="UniProtKB-KW"/>
</dbReference>
<evidence type="ECO:0000259" key="10">
    <source>
        <dbReference type="SMART" id="SM00382"/>
    </source>
</evidence>
<dbReference type="OrthoDB" id="2195431at2759"/>
<dbReference type="Proteomes" id="UP000785679">
    <property type="component" value="Unassembled WGS sequence"/>
</dbReference>
<dbReference type="Gene3D" id="3.40.50.300">
    <property type="entry name" value="P-loop containing nucleotide triphosphate hydrolases"/>
    <property type="match status" value="1"/>
</dbReference>
<dbReference type="PANTHER" id="PTHR46765">
    <property type="entry name" value="P-LOOP CONTAINING NUCLEOSIDE TRIPHOSPHATE HYDROLASES SUPERFAMILY PROTEIN"/>
    <property type="match status" value="1"/>
</dbReference>
<dbReference type="Pfam" id="PF00004">
    <property type="entry name" value="AAA"/>
    <property type="match status" value="1"/>
</dbReference>
<gene>
    <name evidence="11" type="ORF">FGO68_gene12417</name>
</gene>
<feature type="domain" description="AAA+ ATPase" evidence="10">
    <location>
        <begin position="242"/>
        <end position="447"/>
    </location>
</feature>
<dbReference type="GO" id="GO:0003677">
    <property type="term" value="F:DNA binding"/>
    <property type="evidence" value="ECO:0007669"/>
    <property type="project" value="UniProtKB-KW"/>
</dbReference>
<organism evidence="11 12">
    <name type="scientific">Halteria grandinella</name>
    <dbReference type="NCBI Taxonomy" id="5974"/>
    <lineage>
        <taxon>Eukaryota</taxon>
        <taxon>Sar</taxon>
        <taxon>Alveolata</taxon>
        <taxon>Ciliophora</taxon>
        <taxon>Intramacronucleata</taxon>
        <taxon>Spirotrichea</taxon>
        <taxon>Stichotrichia</taxon>
        <taxon>Sporadotrichida</taxon>
        <taxon>Halteriidae</taxon>
        <taxon>Halteria</taxon>
    </lineage>
</organism>
<comment type="similarity">
    <text evidence="8">Belongs to the activator 1 small subunits family. CTF18 subfamily.</text>
</comment>
<accession>A0A8J8T6S5</accession>
<keyword evidence="6" id="KW-0539">Nucleus</keyword>
<dbReference type="SUPFAM" id="SSF52540">
    <property type="entry name" value="P-loop containing nucleoside triphosphate hydrolases"/>
    <property type="match status" value="1"/>
</dbReference>
<evidence type="ECO:0000256" key="4">
    <source>
        <dbReference type="ARBA" id="ARBA00022840"/>
    </source>
</evidence>
<evidence type="ECO:0000256" key="2">
    <source>
        <dbReference type="ARBA" id="ARBA00022705"/>
    </source>
</evidence>
<dbReference type="SMART" id="SM00382">
    <property type="entry name" value="AAA"/>
    <property type="match status" value="1"/>
</dbReference>